<gene>
    <name evidence="8" type="primary">THI73</name>
    <name evidence="8" type="ORF">FOB64_001157</name>
</gene>
<evidence type="ECO:0000256" key="2">
    <source>
        <dbReference type="ARBA" id="ARBA00022448"/>
    </source>
</evidence>
<dbReference type="InterPro" id="IPR020846">
    <property type="entry name" value="MFS_dom"/>
</dbReference>
<keyword evidence="4 6" id="KW-1133">Transmembrane helix</keyword>
<dbReference type="PANTHER" id="PTHR43791">
    <property type="entry name" value="PERMEASE-RELATED"/>
    <property type="match status" value="1"/>
</dbReference>
<feature type="transmembrane region" description="Helical" evidence="6">
    <location>
        <begin position="50"/>
        <end position="67"/>
    </location>
</feature>
<evidence type="ECO:0000313" key="8">
    <source>
        <dbReference type="EMBL" id="KAF6071419.1"/>
    </source>
</evidence>
<feature type="transmembrane region" description="Helical" evidence="6">
    <location>
        <begin position="154"/>
        <end position="173"/>
    </location>
</feature>
<comment type="subcellular location">
    <subcellularLocation>
        <location evidence="1">Membrane</location>
        <topology evidence="1">Multi-pass membrane protein</topology>
    </subcellularLocation>
</comment>
<dbReference type="GO" id="GO:0005783">
    <property type="term" value="C:endoplasmic reticulum"/>
    <property type="evidence" value="ECO:0007669"/>
    <property type="project" value="EnsemblFungi"/>
</dbReference>
<feature type="transmembrane region" description="Helical" evidence="6">
    <location>
        <begin position="323"/>
        <end position="344"/>
    </location>
</feature>
<dbReference type="GO" id="GO:0022857">
    <property type="term" value="F:transmembrane transporter activity"/>
    <property type="evidence" value="ECO:0007669"/>
    <property type="project" value="InterPro"/>
</dbReference>
<evidence type="ECO:0000256" key="1">
    <source>
        <dbReference type="ARBA" id="ARBA00004141"/>
    </source>
</evidence>
<proteinExistence type="predicted"/>
<feature type="transmembrane region" description="Helical" evidence="6">
    <location>
        <begin position="288"/>
        <end position="311"/>
    </location>
</feature>
<evidence type="ECO:0000256" key="4">
    <source>
        <dbReference type="ARBA" id="ARBA00022989"/>
    </source>
</evidence>
<feature type="transmembrane region" description="Helical" evidence="6">
    <location>
        <begin position="378"/>
        <end position="397"/>
    </location>
</feature>
<keyword evidence="3 6" id="KW-0812">Transmembrane</keyword>
<evidence type="ECO:0000259" key="7">
    <source>
        <dbReference type="PROSITE" id="PS50850"/>
    </source>
</evidence>
<feature type="transmembrane region" description="Helical" evidence="6">
    <location>
        <begin position="443"/>
        <end position="462"/>
    </location>
</feature>
<sequence>MSEKLSTAVTQDESVTDTSEFDNVLYFIKENEQIIDPDSTIDGAKIVRKLDLIILPLLCCIYFLQFLDKSLLNYAAAMGIKKVLDNHGVGNNQFANLSTMFYASYIFGEPIMSYILQRYPLGKSLGVCIVLWGVVVTCHSACSSYASLMIVRTLLGIFESSSAVGLITISGMYYNKRQQVARMGIWSVMAGTATIFGGLLSFAFQHIHVQKFKSWQILFLVIGLITIAFGFFVMVYLPDNIDTVWFLNKQEKLYILNHTVRPNQTGTKSSKFKWKHIKELLILDKFTWLYFLLTICSQIVTGAIGTFSVTITLSFGFDSYQSALLQLPIGALIIIIILTATQLVSQFGHITYIIISMFIPTIVGAIVLIISPNKIGNIMALYLLYSGSSVITLIYSWTSVNTAGTSKKIFRSGMIMIAFSIACIIGPQLFQNYSAPKYHPAKIVILITQCMCIPITWLIGWMCQQENSKRDQIKDQMPENFEFFDLTDLENTQFRYSY</sequence>
<dbReference type="InterPro" id="IPR011701">
    <property type="entry name" value="MFS"/>
</dbReference>
<evidence type="ECO:0000313" key="9">
    <source>
        <dbReference type="Proteomes" id="UP000536275"/>
    </source>
</evidence>
<feature type="transmembrane region" description="Helical" evidence="6">
    <location>
        <begin position="409"/>
        <end position="431"/>
    </location>
</feature>
<dbReference type="Proteomes" id="UP000536275">
    <property type="component" value="Unassembled WGS sequence"/>
</dbReference>
<keyword evidence="2" id="KW-0813">Transport</keyword>
<dbReference type="SMR" id="A0A8H6C4U3"/>
<evidence type="ECO:0000256" key="5">
    <source>
        <dbReference type="ARBA" id="ARBA00023136"/>
    </source>
</evidence>
<feature type="domain" description="Major facilitator superfamily (MFS) profile" evidence="7">
    <location>
        <begin position="54"/>
        <end position="498"/>
    </location>
</feature>
<dbReference type="OMA" id="ITNIYIW"/>
<feature type="transmembrane region" description="Helical" evidence="6">
    <location>
        <begin position="350"/>
        <end position="371"/>
    </location>
</feature>
<accession>A0A8H6C4U3</accession>
<reference evidence="8 9" key="1">
    <citation type="submission" date="2020-03" db="EMBL/GenBank/DDBJ databases">
        <title>FDA dAtabase for Regulatory Grade micrObial Sequences (FDA-ARGOS): Supporting development and validation of Infectious Disease Dx tests.</title>
        <authorList>
            <person name="Campos J."/>
            <person name="Goldberg B."/>
            <person name="Tallon L."/>
            <person name="Sadzewicz L."/>
            <person name="Vavikolanu K."/>
            <person name="Mehta A."/>
            <person name="Aluvathingal J."/>
            <person name="Nadendla S."/>
            <person name="Nandy P."/>
            <person name="Geyer C."/>
            <person name="Yan Y."/>
            <person name="Sichtig H."/>
        </authorList>
    </citation>
    <scope>NUCLEOTIDE SEQUENCE [LARGE SCALE GENOMIC DNA]</scope>
    <source>
        <strain evidence="8 9">FDAARGOS_656</strain>
    </source>
</reference>
<dbReference type="EMBL" id="JABWAD010000016">
    <property type="protein sequence ID" value="KAF6071419.1"/>
    <property type="molecule type" value="Genomic_DNA"/>
</dbReference>
<dbReference type="Pfam" id="PF07690">
    <property type="entry name" value="MFS_1"/>
    <property type="match status" value="1"/>
</dbReference>
<feature type="transmembrane region" description="Helical" evidence="6">
    <location>
        <begin position="124"/>
        <end position="142"/>
    </location>
</feature>
<dbReference type="AlphaFoldDB" id="A0A8H6C4U3"/>
<evidence type="ECO:0000256" key="3">
    <source>
        <dbReference type="ARBA" id="ARBA00022692"/>
    </source>
</evidence>
<dbReference type="InterPro" id="IPR036259">
    <property type="entry name" value="MFS_trans_sf"/>
</dbReference>
<dbReference type="PANTHER" id="PTHR43791:SF40">
    <property type="entry name" value="THIAMINE PATHWAY TRANSPORTER THI73"/>
    <property type="match status" value="1"/>
</dbReference>
<organism evidence="8 9">
    <name type="scientific">Candida albicans</name>
    <name type="common">Yeast</name>
    <dbReference type="NCBI Taxonomy" id="5476"/>
    <lineage>
        <taxon>Eukaryota</taxon>
        <taxon>Fungi</taxon>
        <taxon>Dikarya</taxon>
        <taxon>Ascomycota</taxon>
        <taxon>Saccharomycotina</taxon>
        <taxon>Pichiomycetes</taxon>
        <taxon>Debaryomycetaceae</taxon>
        <taxon>Candida/Lodderomyces clade</taxon>
        <taxon>Candida</taxon>
    </lineage>
</organism>
<feature type="transmembrane region" description="Helical" evidence="6">
    <location>
        <begin position="217"/>
        <end position="237"/>
    </location>
</feature>
<dbReference type="Gene3D" id="1.20.1250.20">
    <property type="entry name" value="MFS general substrate transporter like domains"/>
    <property type="match status" value="1"/>
</dbReference>
<dbReference type="GO" id="GO:0016020">
    <property type="term" value="C:membrane"/>
    <property type="evidence" value="ECO:0007669"/>
    <property type="project" value="UniProtKB-SubCell"/>
</dbReference>
<dbReference type="FunFam" id="1.20.1250.20:FF:000482">
    <property type="entry name" value="Thi73p"/>
    <property type="match status" value="1"/>
</dbReference>
<dbReference type="SUPFAM" id="SSF103473">
    <property type="entry name" value="MFS general substrate transporter"/>
    <property type="match status" value="1"/>
</dbReference>
<evidence type="ECO:0000256" key="6">
    <source>
        <dbReference type="SAM" id="Phobius"/>
    </source>
</evidence>
<protein>
    <submittedName>
        <fullName evidence="8">Thiamine pathway transporter THI73</fullName>
    </submittedName>
</protein>
<comment type="caution">
    <text evidence="8">The sequence shown here is derived from an EMBL/GenBank/DDBJ whole genome shotgun (WGS) entry which is preliminary data.</text>
</comment>
<name>A0A8H6C4U3_CANAX</name>
<feature type="transmembrane region" description="Helical" evidence="6">
    <location>
        <begin position="185"/>
        <end position="205"/>
    </location>
</feature>
<keyword evidence="5 6" id="KW-0472">Membrane</keyword>
<dbReference type="PROSITE" id="PS50850">
    <property type="entry name" value="MFS"/>
    <property type="match status" value="1"/>
</dbReference>